<dbReference type="RefSeq" id="WP_275682562.1">
    <property type="nucleotide sequence ID" value="NZ_JAJLJH010000002.1"/>
</dbReference>
<dbReference type="GO" id="GO:0003677">
    <property type="term" value="F:DNA binding"/>
    <property type="evidence" value="ECO:0007669"/>
    <property type="project" value="UniProtKB-KW"/>
</dbReference>
<protein>
    <submittedName>
        <fullName evidence="7">RNA-binding S4 domain-containing protein</fullName>
    </submittedName>
</protein>
<evidence type="ECO:0000256" key="4">
    <source>
        <dbReference type="PROSITE-ProRule" id="PRU00182"/>
    </source>
</evidence>
<dbReference type="PIRSF" id="PIRSF016821">
    <property type="entry name" value="HSP15"/>
    <property type="match status" value="1"/>
</dbReference>
<keyword evidence="8" id="KW-1185">Reference proteome</keyword>
<evidence type="ECO:0000313" key="8">
    <source>
        <dbReference type="Proteomes" id="UP001139353"/>
    </source>
</evidence>
<organism evidence="7 8">
    <name type="scientific">Scleromatobacter humisilvae</name>
    <dbReference type="NCBI Taxonomy" id="2897159"/>
    <lineage>
        <taxon>Bacteria</taxon>
        <taxon>Pseudomonadati</taxon>
        <taxon>Pseudomonadota</taxon>
        <taxon>Betaproteobacteria</taxon>
        <taxon>Burkholderiales</taxon>
        <taxon>Sphaerotilaceae</taxon>
        <taxon>Scleromatobacter</taxon>
    </lineage>
</organism>
<dbReference type="SMART" id="SM00363">
    <property type="entry name" value="S4"/>
    <property type="match status" value="1"/>
</dbReference>
<evidence type="ECO:0000256" key="1">
    <source>
        <dbReference type="ARBA" id="ARBA00008396"/>
    </source>
</evidence>
<keyword evidence="2 4" id="KW-0694">RNA-binding</keyword>
<feature type="region of interest" description="Disordered" evidence="5">
    <location>
        <begin position="111"/>
        <end position="131"/>
    </location>
</feature>
<keyword evidence="3" id="KW-0238">DNA-binding</keyword>
<dbReference type="CDD" id="cd00165">
    <property type="entry name" value="S4"/>
    <property type="match status" value="1"/>
</dbReference>
<evidence type="ECO:0000259" key="6">
    <source>
        <dbReference type="SMART" id="SM00363"/>
    </source>
</evidence>
<sequence>MTRHAQASAAPAAAADMRLDKWLWVARFFKTRGLAAEEIDKGRVHVNGQAAKPARSVRVNDRIEIRQAGSVRELLVLGLGAMRGPATVARTLYQETEASIRAQQQAAEARKFGVEPANAQELGRPTKRDRRDLVDWQRWSASVDDE</sequence>
<comment type="similarity">
    <text evidence="1">Belongs to the HSP15 family.</text>
</comment>
<gene>
    <name evidence="7" type="ORF">LPC04_12555</name>
</gene>
<accession>A0A9X2C286</accession>
<dbReference type="GO" id="GO:0034605">
    <property type="term" value="P:cellular response to heat"/>
    <property type="evidence" value="ECO:0007669"/>
    <property type="project" value="InterPro"/>
</dbReference>
<name>A0A9X2C286_9BURK</name>
<dbReference type="InterPro" id="IPR002942">
    <property type="entry name" value="S4_RNA-bd"/>
</dbReference>
<evidence type="ECO:0000256" key="2">
    <source>
        <dbReference type="ARBA" id="ARBA00022884"/>
    </source>
</evidence>
<dbReference type="Proteomes" id="UP001139353">
    <property type="component" value="Unassembled WGS sequence"/>
</dbReference>
<dbReference type="PROSITE" id="PS50889">
    <property type="entry name" value="S4"/>
    <property type="match status" value="1"/>
</dbReference>
<dbReference type="GO" id="GO:0043023">
    <property type="term" value="F:ribosomal large subunit binding"/>
    <property type="evidence" value="ECO:0007669"/>
    <property type="project" value="InterPro"/>
</dbReference>
<dbReference type="InterPro" id="IPR025708">
    <property type="entry name" value="HSP15"/>
</dbReference>
<dbReference type="Pfam" id="PF01479">
    <property type="entry name" value="S4"/>
    <property type="match status" value="1"/>
</dbReference>
<dbReference type="SUPFAM" id="SSF55174">
    <property type="entry name" value="Alpha-L RNA-binding motif"/>
    <property type="match status" value="1"/>
</dbReference>
<feature type="domain" description="RNA-binding S4" evidence="6">
    <location>
        <begin position="17"/>
        <end position="79"/>
    </location>
</feature>
<dbReference type="EMBL" id="JAJLJH010000002">
    <property type="protein sequence ID" value="MCK9686539.1"/>
    <property type="molecule type" value="Genomic_DNA"/>
</dbReference>
<reference evidence="7" key="1">
    <citation type="submission" date="2021-11" db="EMBL/GenBank/DDBJ databases">
        <title>BS-T2-15 a new species belonging to the Comamonadaceae family isolated from the soil of a French oak forest.</title>
        <authorList>
            <person name="Mieszkin S."/>
            <person name="Alain K."/>
        </authorList>
    </citation>
    <scope>NUCLEOTIDE SEQUENCE</scope>
    <source>
        <strain evidence="7">BS-T2-15</strain>
    </source>
</reference>
<dbReference type="InterPro" id="IPR036986">
    <property type="entry name" value="S4_RNA-bd_sf"/>
</dbReference>
<comment type="caution">
    <text evidence="7">The sequence shown here is derived from an EMBL/GenBank/DDBJ whole genome shotgun (WGS) entry which is preliminary data.</text>
</comment>
<evidence type="ECO:0000256" key="5">
    <source>
        <dbReference type="SAM" id="MobiDB-lite"/>
    </source>
</evidence>
<dbReference type="AlphaFoldDB" id="A0A9X2C286"/>
<dbReference type="Gene3D" id="3.10.290.10">
    <property type="entry name" value="RNA-binding S4 domain"/>
    <property type="match status" value="1"/>
</dbReference>
<evidence type="ECO:0000256" key="3">
    <source>
        <dbReference type="ARBA" id="ARBA00023125"/>
    </source>
</evidence>
<evidence type="ECO:0000313" key="7">
    <source>
        <dbReference type="EMBL" id="MCK9686539.1"/>
    </source>
</evidence>
<dbReference type="GO" id="GO:0003727">
    <property type="term" value="F:single-stranded RNA binding"/>
    <property type="evidence" value="ECO:0007669"/>
    <property type="project" value="InterPro"/>
</dbReference>
<proteinExistence type="inferred from homology"/>